<name>A0ABY8FN06_9SPHN</name>
<dbReference type="InterPro" id="IPR000524">
    <property type="entry name" value="Tscrpt_reg_HTH_GntR"/>
</dbReference>
<reference evidence="5 6" key="1">
    <citation type="submission" date="2023-03" db="EMBL/GenBank/DDBJ databases">
        <title>Altererythrobacter sp. CAU 1644 isolated from sand.</title>
        <authorList>
            <person name="Kim W."/>
        </authorList>
    </citation>
    <scope>NUCLEOTIDE SEQUENCE [LARGE SCALE GENOMIC DNA]</scope>
    <source>
        <strain evidence="5 6">CAU 1644</strain>
    </source>
</reference>
<evidence type="ECO:0000313" key="5">
    <source>
        <dbReference type="EMBL" id="WFL76407.1"/>
    </source>
</evidence>
<dbReference type="Gene3D" id="3.40.1410.10">
    <property type="entry name" value="Chorismate lyase-like"/>
    <property type="match status" value="1"/>
</dbReference>
<dbReference type="InterPro" id="IPR036390">
    <property type="entry name" value="WH_DNA-bd_sf"/>
</dbReference>
<dbReference type="PANTHER" id="PTHR44846:SF16">
    <property type="entry name" value="TRANSCRIPTIONAL REGULATOR PHNF-RELATED"/>
    <property type="match status" value="1"/>
</dbReference>
<dbReference type="SUPFAM" id="SSF46785">
    <property type="entry name" value="Winged helix' DNA-binding domain"/>
    <property type="match status" value="1"/>
</dbReference>
<dbReference type="Pfam" id="PF00392">
    <property type="entry name" value="GntR"/>
    <property type="match status" value="1"/>
</dbReference>
<dbReference type="InterPro" id="IPR036388">
    <property type="entry name" value="WH-like_DNA-bd_sf"/>
</dbReference>
<sequence length="230" mass="25912">MNANTHSSIREDIRRRIVAGEWALGEQMPGEIDLASEYDCSRTTMNRALRALADEGMIERKRKGGTRVRPLPVHQAQLQIPLVREQVENRRQTYSHRVVKRTMRQPPVAIRARLELGDSDRASFLETLHLADGAPFAFESRWVNLAAVPDFQEARLDELSANEWLVREIPFTNGEVGLSATRANAALAEALGEDEGAALFTLERTTWLDGTAVTTVTFYYTSGFRLEFPI</sequence>
<dbReference type="Pfam" id="PF07702">
    <property type="entry name" value="UTRA"/>
    <property type="match status" value="1"/>
</dbReference>
<dbReference type="SMART" id="SM00866">
    <property type="entry name" value="UTRA"/>
    <property type="match status" value="1"/>
</dbReference>
<gene>
    <name evidence="5" type="ORF">P7228_10395</name>
</gene>
<dbReference type="CDD" id="cd07377">
    <property type="entry name" value="WHTH_GntR"/>
    <property type="match status" value="1"/>
</dbReference>
<keyword evidence="2" id="KW-0238">DNA-binding</keyword>
<accession>A0ABY8FN06</accession>
<feature type="domain" description="HTH gntR-type" evidence="4">
    <location>
        <begin position="3"/>
        <end position="71"/>
    </location>
</feature>
<dbReference type="PRINTS" id="PR00035">
    <property type="entry name" value="HTHGNTR"/>
</dbReference>
<evidence type="ECO:0000256" key="2">
    <source>
        <dbReference type="ARBA" id="ARBA00023125"/>
    </source>
</evidence>
<keyword evidence="6" id="KW-1185">Reference proteome</keyword>
<dbReference type="InterPro" id="IPR050679">
    <property type="entry name" value="Bact_HTH_transcr_reg"/>
</dbReference>
<dbReference type="RefSeq" id="WP_278015173.1">
    <property type="nucleotide sequence ID" value="NZ_CP121106.1"/>
</dbReference>
<dbReference type="PANTHER" id="PTHR44846">
    <property type="entry name" value="MANNOSYL-D-GLYCERATE TRANSPORT/METABOLISM SYSTEM REPRESSOR MNGR-RELATED"/>
    <property type="match status" value="1"/>
</dbReference>
<dbReference type="InterPro" id="IPR011663">
    <property type="entry name" value="UTRA"/>
</dbReference>
<dbReference type="Proteomes" id="UP001215827">
    <property type="component" value="Chromosome"/>
</dbReference>
<proteinExistence type="predicted"/>
<dbReference type="Gene3D" id="1.10.10.10">
    <property type="entry name" value="Winged helix-like DNA-binding domain superfamily/Winged helix DNA-binding domain"/>
    <property type="match status" value="1"/>
</dbReference>
<evidence type="ECO:0000313" key="6">
    <source>
        <dbReference type="Proteomes" id="UP001215827"/>
    </source>
</evidence>
<evidence type="ECO:0000256" key="3">
    <source>
        <dbReference type="ARBA" id="ARBA00023163"/>
    </source>
</evidence>
<protein>
    <submittedName>
        <fullName evidence="5">UTRA domain-containing protein</fullName>
    </submittedName>
</protein>
<dbReference type="SMART" id="SM00345">
    <property type="entry name" value="HTH_GNTR"/>
    <property type="match status" value="1"/>
</dbReference>
<evidence type="ECO:0000256" key="1">
    <source>
        <dbReference type="ARBA" id="ARBA00023015"/>
    </source>
</evidence>
<keyword evidence="3" id="KW-0804">Transcription</keyword>
<dbReference type="EMBL" id="CP121106">
    <property type="protein sequence ID" value="WFL76407.1"/>
    <property type="molecule type" value="Genomic_DNA"/>
</dbReference>
<dbReference type="InterPro" id="IPR028978">
    <property type="entry name" value="Chorismate_lyase_/UTRA_dom_sf"/>
</dbReference>
<keyword evidence="1" id="KW-0805">Transcription regulation</keyword>
<dbReference type="SUPFAM" id="SSF64288">
    <property type="entry name" value="Chorismate lyase-like"/>
    <property type="match status" value="1"/>
</dbReference>
<dbReference type="PROSITE" id="PS50949">
    <property type="entry name" value="HTH_GNTR"/>
    <property type="match status" value="1"/>
</dbReference>
<organism evidence="5 6">
    <name type="scientific">Altererythrobacter arenosus</name>
    <dbReference type="NCBI Taxonomy" id="3032592"/>
    <lineage>
        <taxon>Bacteria</taxon>
        <taxon>Pseudomonadati</taxon>
        <taxon>Pseudomonadota</taxon>
        <taxon>Alphaproteobacteria</taxon>
        <taxon>Sphingomonadales</taxon>
        <taxon>Erythrobacteraceae</taxon>
        <taxon>Altererythrobacter</taxon>
    </lineage>
</organism>
<evidence type="ECO:0000259" key="4">
    <source>
        <dbReference type="PROSITE" id="PS50949"/>
    </source>
</evidence>